<accession>A0A2G8RRM2</accession>
<comment type="caution">
    <text evidence="2">The sequence shown here is derived from an EMBL/GenBank/DDBJ whole genome shotgun (WGS) entry which is preliminary data.</text>
</comment>
<dbReference type="EMBL" id="AYKW01000067">
    <property type="protein sequence ID" value="PIL24157.1"/>
    <property type="molecule type" value="Genomic_DNA"/>
</dbReference>
<evidence type="ECO:0000313" key="3">
    <source>
        <dbReference type="Proteomes" id="UP000230002"/>
    </source>
</evidence>
<feature type="compositionally biased region" description="Acidic residues" evidence="1">
    <location>
        <begin position="1"/>
        <end position="15"/>
    </location>
</feature>
<keyword evidence="3" id="KW-1185">Reference proteome</keyword>
<feature type="region of interest" description="Disordered" evidence="1">
    <location>
        <begin position="1"/>
        <end position="22"/>
    </location>
</feature>
<organism evidence="2 3">
    <name type="scientific">Ganoderma sinense ZZ0214-1</name>
    <dbReference type="NCBI Taxonomy" id="1077348"/>
    <lineage>
        <taxon>Eukaryota</taxon>
        <taxon>Fungi</taxon>
        <taxon>Dikarya</taxon>
        <taxon>Basidiomycota</taxon>
        <taxon>Agaricomycotina</taxon>
        <taxon>Agaricomycetes</taxon>
        <taxon>Polyporales</taxon>
        <taxon>Polyporaceae</taxon>
        <taxon>Ganoderma</taxon>
    </lineage>
</organism>
<sequence length="120" mass="13549">MLPESGEEEDEEMSDTGDHRTLRQPVGVIHSLLHRIRRGTVIRRGTCPALRQRGALPAPVQDSGVIVLERGSTIVDMLTSGGGRNEETNITYITYLAPYWWLHEQIKKVFPGCYLYDVVQ</sequence>
<protein>
    <submittedName>
        <fullName evidence="2">Uncharacterized protein</fullName>
    </submittedName>
</protein>
<dbReference type="OrthoDB" id="5424209at2759"/>
<name>A0A2G8RRM2_9APHY</name>
<proteinExistence type="predicted"/>
<gene>
    <name evidence="2" type="ORF">GSI_13910</name>
</gene>
<evidence type="ECO:0000313" key="2">
    <source>
        <dbReference type="EMBL" id="PIL24157.1"/>
    </source>
</evidence>
<dbReference type="Proteomes" id="UP000230002">
    <property type="component" value="Unassembled WGS sequence"/>
</dbReference>
<evidence type="ECO:0000256" key="1">
    <source>
        <dbReference type="SAM" id="MobiDB-lite"/>
    </source>
</evidence>
<dbReference type="AlphaFoldDB" id="A0A2G8RRM2"/>
<reference evidence="2 3" key="1">
    <citation type="journal article" date="2015" name="Sci. Rep.">
        <title>Chromosome-level genome map provides insights into diverse defense mechanisms in the medicinal fungus Ganoderma sinense.</title>
        <authorList>
            <person name="Zhu Y."/>
            <person name="Xu J."/>
            <person name="Sun C."/>
            <person name="Zhou S."/>
            <person name="Xu H."/>
            <person name="Nelson D.R."/>
            <person name="Qian J."/>
            <person name="Song J."/>
            <person name="Luo H."/>
            <person name="Xiang L."/>
            <person name="Li Y."/>
            <person name="Xu Z."/>
            <person name="Ji A."/>
            <person name="Wang L."/>
            <person name="Lu S."/>
            <person name="Hayward A."/>
            <person name="Sun W."/>
            <person name="Li X."/>
            <person name="Schwartz D.C."/>
            <person name="Wang Y."/>
            <person name="Chen S."/>
        </authorList>
    </citation>
    <scope>NUCLEOTIDE SEQUENCE [LARGE SCALE GENOMIC DNA]</scope>
    <source>
        <strain evidence="2 3">ZZ0214-1</strain>
    </source>
</reference>